<name>A0A8J4GFS5_9CHLO</name>
<evidence type="ECO:0000313" key="2">
    <source>
        <dbReference type="EMBL" id="GIM06228.1"/>
    </source>
</evidence>
<sequence length="494" mass="53403">MGANMFSRMRLRRQTSPSWLLVVLGIVALVALFGVTIAGATRQGRKRSLNPPEQACLRRQRCDSEQDLEIGSEDGLEEGLVSHQAAANNINPLQQHAPPQPPNSPPITLPTPDASTFQAMMTSMLTSPMFLQQIAMAMQHLPQAQTTFVPATVQPEASAVQQAGPSSPPQPAPPPDPTAVNAPTDEQRTEHASLAQTLGMTLQEFYDAGMAAPISGPGTSSPSWTRSDPHGPRSKGQENYMNDLGILPSQWPKTYAESSSMINDHKVVQELFKATHDGKKPATGRQKEALMSKSIEFDDDLTKEAATSILDSALQASDEPITEPQAKWLSKQNIADDDMPKTKAEAITFIGNTLTQISMATDQQKSYLKKLNPSINAAVLNRMTKHQAGVMIQTYVKNKRRSGASSCKTPSHARNEPDDDEDRDGGSHRRSSPHNNGGGAYGGRASNAIAPAGVLVQTARTTRSGGVRRTLACLLLISTAKAIKWHRLNNPYVN</sequence>
<dbReference type="Proteomes" id="UP000722791">
    <property type="component" value="Unassembled WGS sequence"/>
</dbReference>
<feature type="region of interest" description="Disordered" evidence="1">
    <location>
        <begin position="210"/>
        <end position="240"/>
    </location>
</feature>
<protein>
    <submittedName>
        <fullName evidence="2">Uncharacterized protein</fullName>
    </submittedName>
</protein>
<feature type="region of interest" description="Disordered" evidence="1">
    <location>
        <begin position="92"/>
        <end position="114"/>
    </location>
</feature>
<proteinExistence type="predicted"/>
<gene>
    <name evidence="2" type="ORF">Vretimale_10579</name>
</gene>
<feature type="region of interest" description="Disordered" evidence="1">
    <location>
        <begin position="155"/>
        <end position="191"/>
    </location>
</feature>
<organism evidence="2 3">
    <name type="scientific">Volvox reticuliferus</name>
    <dbReference type="NCBI Taxonomy" id="1737510"/>
    <lineage>
        <taxon>Eukaryota</taxon>
        <taxon>Viridiplantae</taxon>
        <taxon>Chlorophyta</taxon>
        <taxon>core chlorophytes</taxon>
        <taxon>Chlorophyceae</taxon>
        <taxon>CS clade</taxon>
        <taxon>Chlamydomonadales</taxon>
        <taxon>Volvocaceae</taxon>
        <taxon>Volvox</taxon>
    </lineage>
</organism>
<evidence type="ECO:0000256" key="1">
    <source>
        <dbReference type="SAM" id="MobiDB-lite"/>
    </source>
</evidence>
<reference evidence="2" key="1">
    <citation type="journal article" date="2021" name="Proc. Natl. Acad. Sci. U.S.A.">
        <title>Three genomes in the algal genus Volvox reveal the fate of a haploid sex-determining region after a transition to homothallism.</title>
        <authorList>
            <person name="Yamamoto K."/>
            <person name="Hamaji T."/>
            <person name="Kawai-Toyooka H."/>
            <person name="Matsuzaki R."/>
            <person name="Takahashi F."/>
            <person name="Nishimura Y."/>
            <person name="Kawachi M."/>
            <person name="Noguchi H."/>
            <person name="Minakuchi Y."/>
            <person name="Umen J.G."/>
            <person name="Toyoda A."/>
            <person name="Nozaki H."/>
        </authorList>
    </citation>
    <scope>NUCLEOTIDE SEQUENCE</scope>
    <source>
        <strain evidence="2">NIES-3785</strain>
    </source>
</reference>
<evidence type="ECO:0000313" key="3">
    <source>
        <dbReference type="Proteomes" id="UP000722791"/>
    </source>
</evidence>
<feature type="region of interest" description="Disordered" evidence="1">
    <location>
        <begin position="399"/>
        <end position="444"/>
    </location>
</feature>
<feature type="compositionally biased region" description="Pro residues" evidence="1">
    <location>
        <begin position="166"/>
        <end position="177"/>
    </location>
</feature>
<comment type="caution">
    <text evidence="2">The sequence shown here is derived from an EMBL/GenBank/DDBJ whole genome shotgun (WGS) entry which is preliminary data.</text>
</comment>
<dbReference type="EMBL" id="BNCQ01000020">
    <property type="protein sequence ID" value="GIM06228.1"/>
    <property type="molecule type" value="Genomic_DNA"/>
</dbReference>
<dbReference type="AlphaFoldDB" id="A0A8J4GFS5"/>
<feature type="compositionally biased region" description="Pro residues" evidence="1">
    <location>
        <begin position="98"/>
        <end position="109"/>
    </location>
</feature>
<accession>A0A8J4GFS5</accession>
<feature type="compositionally biased region" description="Polar residues" evidence="1">
    <location>
        <begin position="217"/>
        <end position="226"/>
    </location>
</feature>